<organism evidence="6 7">
    <name type="scientific">Galerina marginata (strain CBS 339.88)</name>
    <dbReference type="NCBI Taxonomy" id="685588"/>
    <lineage>
        <taxon>Eukaryota</taxon>
        <taxon>Fungi</taxon>
        <taxon>Dikarya</taxon>
        <taxon>Basidiomycota</taxon>
        <taxon>Agaricomycotina</taxon>
        <taxon>Agaricomycetes</taxon>
        <taxon>Agaricomycetidae</taxon>
        <taxon>Agaricales</taxon>
        <taxon>Agaricineae</taxon>
        <taxon>Strophariaceae</taxon>
        <taxon>Galerina</taxon>
    </lineage>
</organism>
<evidence type="ECO:0000256" key="3">
    <source>
        <dbReference type="SAM" id="MobiDB-lite"/>
    </source>
</evidence>
<proteinExistence type="predicted"/>
<evidence type="ECO:0000256" key="4">
    <source>
        <dbReference type="SAM" id="SignalP"/>
    </source>
</evidence>
<feature type="domain" description="Alginate lyase" evidence="5">
    <location>
        <begin position="67"/>
        <end position="359"/>
    </location>
</feature>
<dbReference type="InterPro" id="IPR008397">
    <property type="entry name" value="Alginate_lyase_dom"/>
</dbReference>
<dbReference type="AlphaFoldDB" id="A0A067TDC3"/>
<keyword evidence="1 4" id="KW-0732">Signal</keyword>
<feature type="signal peptide" evidence="4">
    <location>
        <begin position="1"/>
        <end position="23"/>
    </location>
</feature>
<keyword evidence="7" id="KW-1185">Reference proteome</keyword>
<feature type="compositionally biased region" description="Low complexity" evidence="3">
    <location>
        <begin position="423"/>
        <end position="456"/>
    </location>
</feature>
<evidence type="ECO:0000313" key="6">
    <source>
        <dbReference type="EMBL" id="KDR76943.1"/>
    </source>
</evidence>
<feature type="region of interest" description="Disordered" evidence="3">
    <location>
        <begin position="419"/>
        <end position="457"/>
    </location>
</feature>
<dbReference type="SUPFAM" id="SSF48230">
    <property type="entry name" value="Chondroitin AC/alginate lyase"/>
    <property type="match status" value="1"/>
</dbReference>
<dbReference type="Pfam" id="PF05426">
    <property type="entry name" value="Alginate_lyase"/>
    <property type="match status" value="1"/>
</dbReference>
<name>A0A067TDC3_GALM3</name>
<gene>
    <name evidence="6" type="ORF">GALMADRAFT_119999</name>
</gene>
<dbReference type="HOGENOM" id="CLU_031144_1_0_1"/>
<evidence type="ECO:0000256" key="2">
    <source>
        <dbReference type="ARBA" id="ARBA00023239"/>
    </source>
</evidence>
<dbReference type="OrthoDB" id="63533at2759"/>
<evidence type="ECO:0000259" key="5">
    <source>
        <dbReference type="Pfam" id="PF05426"/>
    </source>
</evidence>
<dbReference type="Gene3D" id="1.50.10.100">
    <property type="entry name" value="Chondroitin AC/alginate lyase"/>
    <property type="match status" value="1"/>
</dbReference>
<feature type="chain" id="PRO_5001646741" description="Alginate lyase domain-containing protein" evidence="4">
    <location>
        <begin position="24"/>
        <end position="480"/>
    </location>
</feature>
<evidence type="ECO:0000313" key="7">
    <source>
        <dbReference type="Proteomes" id="UP000027222"/>
    </source>
</evidence>
<reference evidence="7" key="1">
    <citation type="journal article" date="2014" name="Proc. Natl. Acad. Sci. U.S.A.">
        <title>Extensive sampling of basidiomycete genomes demonstrates inadequacy of the white-rot/brown-rot paradigm for wood decay fungi.</title>
        <authorList>
            <person name="Riley R."/>
            <person name="Salamov A.A."/>
            <person name="Brown D.W."/>
            <person name="Nagy L.G."/>
            <person name="Floudas D."/>
            <person name="Held B.W."/>
            <person name="Levasseur A."/>
            <person name="Lombard V."/>
            <person name="Morin E."/>
            <person name="Otillar R."/>
            <person name="Lindquist E.A."/>
            <person name="Sun H."/>
            <person name="LaButti K.M."/>
            <person name="Schmutz J."/>
            <person name="Jabbour D."/>
            <person name="Luo H."/>
            <person name="Baker S.E."/>
            <person name="Pisabarro A.G."/>
            <person name="Walton J.D."/>
            <person name="Blanchette R.A."/>
            <person name="Henrissat B."/>
            <person name="Martin F."/>
            <person name="Cullen D."/>
            <person name="Hibbett D.S."/>
            <person name="Grigoriev I.V."/>
        </authorList>
    </citation>
    <scope>NUCLEOTIDE SEQUENCE [LARGE SCALE GENOMIC DNA]</scope>
    <source>
        <strain evidence="7">CBS 339.88</strain>
    </source>
</reference>
<dbReference type="InterPro" id="IPR008929">
    <property type="entry name" value="Chondroitin_lyas"/>
</dbReference>
<accession>A0A067TDC3</accession>
<dbReference type="STRING" id="685588.A0A067TDC3"/>
<dbReference type="Proteomes" id="UP000027222">
    <property type="component" value="Unassembled WGS sequence"/>
</dbReference>
<protein>
    <recommendedName>
        <fullName evidence="5">Alginate lyase domain-containing protein</fullName>
    </recommendedName>
</protein>
<dbReference type="EMBL" id="KL142377">
    <property type="protein sequence ID" value="KDR76943.1"/>
    <property type="molecule type" value="Genomic_DNA"/>
</dbReference>
<dbReference type="GO" id="GO:0016829">
    <property type="term" value="F:lyase activity"/>
    <property type="evidence" value="ECO:0007669"/>
    <property type="project" value="UniProtKB-KW"/>
</dbReference>
<sequence>MPGMHSTILQFATVFSIFSTAVAQTAYANDFVDPDYILAKNFSAQTGRAQATVVSWAKELASSGPWSVTNKPFAPASGDKHDYLSWAPYWWPDCSGVGNKTALTDQQIWVTCPYKSRDGQFNPDVRLVNNVGDFQDFSEAVFYNSIAWALGTADKDTFEANAVRFLRAWFLDPDTKMNPNLKYAQVQRGPGSGIGSHTGVLDLKGIAKITTGILILRKGGSTAWTTDLDNQMVSWAKAYTSWLQSDPLAIDESESTNNHGTFYFNQLAALKILANDMAGAKESTDKYFDGLYLAQIAANGDQPLESSRTRPYHYRAYNLAGMITNARLAKYADPSSTVWNKTTTASATIKSALDYSMTISAAASGESAYASELHPNVAAVASVYGDADGKYLAYLKRESSTFITQPYILWNQPFAQNETSGVAPPTKQTSSTSASKGTKSTSSTSKSSKPSSSSASRMGGVSVTLALGLVGVHCIFTSLL</sequence>
<dbReference type="GO" id="GO:0042597">
    <property type="term" value="C:periplasmic space"/>
    <property type="evidence" value="ECO:0007669"/>
    <property type="project" value="InterPro"/>
</dbReference>
<evidence type="ECO:0000256" key="1">
    <source>
        <dbReference type="ARBA" id="ARBA00022729"/>
    </source>
</evidence>
<keyword evidence="2" id="KW-0456">Lyase</keyword>